<dbReference type="InterPro" id="IPR020449">
    <property type="entry name" value="Tscrpt_reg_AraC-type_HTH"/>
</dbReference>
<dbReference type="InterPro" id="IPR018060">
    <property type="entry name" value="HTH_AraC"/>
</dbReference>
<dbReference type="GO" id="GO:0003700">
    <property type="term" value="F:DNA-binding transcription factor activity"/>
    <property type="evidence" value="ECO:0007669"/>
    <property type="project" value="InterPro"/>
</dbReference>
<evidence type="ECO:0000256" key="2">
    <source>
        <dbReference type="ARBA" id="ARBA00023125"/>
    </source>
</evidence>
<dbReference type="PRINTS" id="PR00032">
    <property type="entry name" value="HTHARAC"/>
</dbReference>
<dbReference type="SMART" id="SM00342">
    <property type="entry name" value="HTH_ARAC"/>
    <property type="match status" value="1"/>
</dbReference>
<dbReference type="PANTHER" id="PTHR43280:SF28">
    <property type="entry name" value="HTH-TYPE TRANSCRIPTIONAL ACTIVATOR RHAS"/>
    <property type="match status" value="1"/>
</dbReference>
<protein>
    <submittedName>
        <fullName evidence="5">Chemotaxis protein CheY</fullName>
    </submittedName>
</protein>
<organism evidence="5 6">
    <name type="scientific">Paenibacillus algicola</name>
    <dbReference type="NCBI Taxonomy" id="2565926"/>
    <lineage>
        <taxon>Bacteria</taxon>
        <taxon>Bacillati</taxon>
        <taxon>Bacillota</taxon>
        <taxon>Bacilli</taxon>
        <taxon>Bacillales</taxon>
        <taxon>Paenibacillaceae</taxon>
        <taxon>Paenibacillus</taxon>
    </lineage>
</organism>
<dbReference type="AlphaFoldDB" id="A0A4V1G3G1"/>
<proteinExistence type="predicted"/>
<feature type="domain" description="HTH araC/xylS-type" evidence="4">
    <location>
        <begin position="295"/>
        <end position="393"/>
    </location>
</feature>
<dbReference type="InterPro" id="IPR018062">
    <property type="entry name" value="HTH_AraC-typ_CS"/>
</dbReference>
<dbReference type="Pfam" id="PF12833">
    <property type="entry name" value="HTH_18"/>
    <property type="match status" value="1"/>
</dbReference>
<dbReference type="Proteomes" id="UP000300879">
    <property type="component" value="Chromosome"/>
</dbReference>
<evidence type="ECO:0000313" key="6">
    <source>
        <dbReference type="Proteomes" id="UP000300879"/>
    </source>
</evidence>
<dbReference type="Gene3D" id="1.10.10.60">
    <property type="entry name" value="Homeodomain-like"/>
    <property type="match status" value="2"/>
</dbReference>
<sequence>MIHRLLMDGLPQTMTKPRNVAQEELERRRLAWYYNHLLKTVLQGETAPTLERELYDQWRIESEDALSFMLIQTREQSPLLQKQVQESLCLSWDQLFTDSAGRLLVILKAPQAVDAAGEQLYSRLASVWPSVLIAISPVMRGRGSIHALYASALKLLLQKQYEAGSGFISGGRRSAAVAELTLEDDVHLEAARIEKHERELFVRELEQVLRLTKKGVPDVVMIRLRISMLELEVCSRITQLGGDGAPLLERLRYRTGSLEELSTYRTLKAYGLTLYDEAAVLLDSLHEGKESSPVEQAISRIDQEYRSGLQLQELARAVHVNPNYLGYIIKRRVGVSFKAYIHSRRIEEAKRLLRHTGSSIHQIAMEVGYSNADYFIRMFKRTTGLLPTVYRQQ</sequence>
<evidence type="ECO:0000313" key="5">
    <source>
        <dbReference type="EMBL" id="QCT01074.1"/>
    </source>
</evidence>
<dbReference type="PROSITE" id="PS00041">
    <property type="entry name" value="HTH_ARAC_FAMILY_1"/>
    <property type="match status" value="1"/>
</dbReference>
<dbReference type="RefSeq" id="WP_175415143.1">
    <property type="nucleotide sequence ID" value="NZ_CP040396.1"/>
</dbReference>
<keyword evidence="1" id="KW-0805">Transcription regulation</keyword>
<dbReference type="EMBL" id="CP040396">
    <property type="protein sequence ID" value="QCT01074.1"/>
    <property type="molecule type" value="Genomic_DNA"/>
</dbReference>
<dbReference type="PANTHER" id="PTHR43280">
    <property type="entry name" value="ARAC-FAMILY TRANSCRIPTIONAL REGULATOR"/>
    <property type="match status" value="1"/>
</dbReference>
<keyword evidence="6" id="KW-1185">Reference proteome</keyword>
<dbReference type="InterPro" id="IPR009057">
    <property type="entry name" value="Homeodomain-like_sf"/>
</dbReference>
<evidence type="ECO:0000256" key="1">
    <source>
        <dbReference type="ARBA" id="ARBA00023015"/>
    </source>
</evidence>
<gene>
    <name evidence="5" type="ORF">E6C60_0350</name>
</gene>
<reference evidence="5 6" key="1">
    <citation type="submission" date="2019-05" db="EMBL/GenBank/DDBJ databases">
        <authorList>
            <person name="Chen C."/>
        </authorList>
    </citation>
    <scope>NUCLEOTIDE SEQUENCE [LARGE SCALE GENOMIC DNA]</scope>
    <source>
        <strain evidence="5 6">HB172198</strain>
    </source>
</reference>
<accession>A0A4V1G3G1</accession>
<dbReference type="SUPFAM" id="SSF46689">
    <property type="entry name" value="Homeodomain-like"/>
    <property type="match status" value="1"/>
</dbReference>
<keyword evidence="3" id="KW-0804">Transcription</keyword>
<evidence type="ECO:0000256" key="3">
    <source>
        <dbReference type="ARBA" id="ARBA00023163"/>
    </source>
</evidence>
<keyword evidence="2" id="KW-0238">DNA-binding</keyword>
<name>A0A4V1G3G1_9BACL</name>
<evidence type="ECO:0000259" key="4">
    <source>
        <dbReference type="PROSITE" id="PS01124"/>
    </source>
</evidence>
<dbReference type="GO" id="GO:0043565">
    <property type="term" value="F:sequence-specific DNA binding"/>
    <property type="evidence" value="ECO:0007669"/>
    <property type="project" value="InterPro"/>
</dbReference>
<dbReference type="PROSITE" id="PS01124">
    <property type="entry name" value="HTH_ARAC_FAMILY_2"/>
    <property type="match status" value="1"/>
</dbReference>
<dbReference type="KEGG" id="palo:E6C60_0350"/>